<evidence type="ECO:0000256" key="2">
    <source>
        <dbReference type="ARBA" id="ARBA00010992"/>
    </source>
</evidence>
<feature type="domain" description="Major facilitator superfamily (MFS) profile" evidence="9">
    <location>
        <begin position="21"/>
        <end position="457"/>
    </location>
</feature>
<comment type="subcellular location">
    <subcellularLocation>
        <location evidence="1">Membrane</location>
        <topology evidence="1">Multi-pass membrane protein</topology>
    </subcellularLocation>
</comment>
<organism evidence="10 11">
    <name type="scientific">Seonamhaeicola marinus</name>
    <dbReference type="NCBI Taxonomy" id="1912246"/>
    <lineage>
        <taxon>Bacteria</taxon>
        <taxon>Pseudomonadati</taxon>
        <taxon>Bacteroidota</taxon>
        <taxon>Flavobacteriia</taxon>
        <taxon>Flavobacteriales</taxon>
        <taxon>Flavobacteriaceae</taxon>
    </lineage>
</organism>
<protein>
    <submittedName>
        <fullName evidence="10">Sugar porter family MFS transporter</fullName>
    </submittedName>
</protein>
<dbReference type="InterPro" id="IPR050814">
    <property type="entry name" value="Myo-inositol_Transporter"/>
</dbReference>
<comment type="caution">
    <text evidence="10">The sequence shown here is derived from an EMBL/GenBank/DDBJ whole genome shotgun (WGS) entry which is preliminary data.</text>
</comment>
<evidence type="ECO:0000256" key="3">
    <source>
        <dbReference type="ARBA" id="ARBA00022448"/>
    </source>
</evidence>
<evidence type="ECO:0000259" key="9">
    <source>
        <dbReference type="PROSITE" id="PS50850"/>
    </source>
</evidence>
<feature type="transmembrane region" description="Helical" evidence="8">
    <location>
        <begin position="307"/>
        <end position="328"/>
    </location>
</feature>
<feature type="transmembrane region" description="Helical" evidence="8">
    <location>
        <begin position="192"/>
        <end position="214"/>
    </location>
</feature>
<evidence type="ECO:0000256" key="4">
    <source>
        <dbReference type="ARBA" id="ARBA00022692"/>
    </source>
</evidence>
<keyword evidence="6 8" id="KW-0472">Membrane</keyword>
<dbReference type="PROSITE" id="PS00216">
    <property type="entry name" value="SUGAR_TRANSPORT_1"/>
    <property type="match status" value="2"/>
</dbReference>
<feature type="transmembrane region" description="Helical" evidence="8">
    <location>
        <begin position="57"/>
        <end position="76"/>
    </location>
</feature>
<dbReference type="PROSITE" id="PS51257">
    <property type="entry name" value="PROKAR_LIPOPROTEIN"/>
    <property type="match status" value="1"/>
</dbReference>
<gene>
    <name evidence="10" type="ORF">FUA24_03690</name>
</gene>
<dbReference type="PANTHER" id="PTHR48020">
    <property type="entry name" value="PROTON MYO-INOSITOL COTRANSPORTER"/>
    <property type="match status" value="1"/>
</dbReference>
<keyword evidence="4 8" id="KW-0812">Transmembrane</keyword>
<feature type="transmembrane region" description="Helical" evidence="8">
    <location>
        <begin position="340"/>
        <end position="360"/>
    </location>
</feature>
<dbReference type="InterPro" id="IPR036259">
    <property type="entry name" value="MFS_trans_sf"/>
</dbReference>
<proteinExistence type="inferred from homology"/>
<dbReference type="PANTHER" id="PTHR48020:SF12">
    <property type="entry name" value="PROTON MYO-INOSITOL COTRANSPORTER"/>
    <property type="match status" value="1"/>
</dbReference>
<sequence length="474" mass="51450">MSDIHKITYQGGVSKTYLWFICIVAACGGLLFGYDAVVVSGTNSQVVEQFDFSKAELGFYVSCVLWGCAIGSGIAGPISDSFGRKKTLMMASMLIFVSATWCGLAAGPTVLIMARFIGGFGIGAATMVCPLYISEVSPENLRGRMVTLFQLTITIGIVMCVFANWGIFNFAASHSSFTNLSPSWQWLAVDENWRLMFVAEAIPGILFLGCAFFIPESPRWLVKKGKLELAEGILARINGYDRAKEIVEEIRDALSSEGLVRFSDLFRDKLKKPLILAILICVLSEGCGVSVVFYYGPQIFENAGFDLGGSLGGFASIAIVNFIATIFALGFVDSAGRRKLLAVGTIGALLSHVAIGFMFMNNVMGWPIVVAINAFVAFFACAIGPVKYVLISEIFPNQVRGKAIALATVCIWITSAFVAQIFPVIEDITAPGVIYFIFAAELSLLLLVIKFIMPETKGRTIEEIESSWLKPDKN</sequence>
<dbReference type="InterPro" id="IPR003663">
    <property type="entry name" value="Sugar/inositol_transpt"/>
</dbReference>
<dbReference type="PROSITE" id="PS50850">
    <property type="entry name" value="MFS"/>
    <property type="match status" value="1"/>
</dbReference>
<evidence type="ECO:0000256" key="1">
    <source>
        <dbReference type="ARBA" id="ARBA00004141"/>
    </source>
</evidence>
<evidence type="ECO:0000256" key="7">
    <source>
        <dbReference type="RuleBase" id="RU003346"/>
    </source>
</evidence>
<evidence type="ECO:0000256" key="8">
    <source>
        <dbReference type="SAM" id="Phobius"/>
    </source>
</evidence>
<reference evidence="10 11" key="1">
    <citation type="submission" date="2019-08" db="EMBL/GenBank/DDBJ databases">
        <title>Seonamhaeicola sediminis sp. nov., isolated from marine sediment.</title>
        <authorList>
            <person name="Cao W.R."/>
        </authorList>
    </citation>
    <scope>NUCLEOTIDE SEQUENCE [LARGE SCALE GENOMIC DNA]</scope>
    <source>
        <strain evidence="10 11">B011</strain>
    </source>
</reference>
<feature type="transmembrane region" description="Helical" evidence="8">
    <location>
        <begin position="428"/>
        <end position="449"/>
    </location>
</feature>
<dbReference type="InterPro" id="IPR005828">
    <property type="entry name" value="MFS_sugar_transport-like"/>
</dbReference>
<accession>A0A5D0J0Z7</accession>
<keyword evidence="5 8" id="KW-1133">Transmembrane helix</keyword>
<dbReference type="OrthoDB" id="9783823at2"/>
<evidence type="ECO:0000313" key="10">
    <source>
        <dbReference type="EMBL" id="TYA89246.1"/>
    </source>
</evidence>
<feature type="transmembrane region" description="Helical" evidence="8">
    <location>
        <begin position="16"/>
        <end position="37"/>
    </location>
</feature>
<evidence type="ECO:0000256" key="5">
    <source>
        <dbReference type="ARBA" id="ARBA00022989"/>
    </source>
</evidence>
<dbReference type="PRINTS" id="PR00171">
    <property type="entry name" value="SUGRTRNSPORT"/>
</dbReference>
<dbReference type="InterPro" id="IPR005829">
    <property type="entry name" value="Sugar_transporter_CS"/>
</dbReference>
<name>A0A5D0J0Z7_9FLAO</name>
<dbReference type="Proteomes" id="UP000323930">
    <property type="component" value="Unassembled WGS sequence"/>
</dbReference>
<evidence type="ECO:0000313" key="11">
    <source>
        <dbReference type="Proteomes" id="UP000323930"/>
    </source>
</evidence>
<dbReference type="RefSeq" id="WP_148540112.1">
    <property type="nucleotide sequence ID" value="NZ_VSDQ01000241.1"/>
</dbReference>
<dbReference type="NCBIfam" id="TIGR00879">
    <property type="entry name" value="SP"/>
    <property type="match status" value="1"/>
</dbReference>
<dbReference type="InterPro" id="IPR020846">
    <property type="entry name" value="MFS_dom"/>
</dbReference>
<dbReference type="PROSITE" id="PS00217">
    <property type="entry name" value="SUGAR_TRANSPORT_2"/>
    <property type="match status" value="1"/>
</dbReference>
<dbReference type="EMBL" id="VSDQ01000241">
    <property type="protein sequence ID" value="TYA89246.1"/>
    <property type="molecule type" value="Genomic_DNA"/>
</dbReference>
<dbReference type="SUPFAM" id="SSF103473">
    <property type="entry name" value="MFS general substrate transporter"/>
    <property type="match status" value="1"/>
</dbReference>
<keyword evidence="11" id="KW-1185">Reference proteome</keyword>
<feature type="transmembrane region" description="Helical" evidence="8">
    <location>
        <begin position="366"/>
        <end position="391"/>
    </location>
</feature>
<feature type="transmembrane region" description="Helical" evidence="8">
    <location>
        <begin position="145"/>
        <end position="172"/>
    </location>
</feature>
<keyword evidence="3 7" id="KW-0813">Transport</keyword>
<feature type="transmembrane region" description="Helical" evidence="8">
    <location>
        <begin position="88"/>
        <end position="106"/>
    </location>
</feature>
<feature type="transmembrane region" description="Helical" evidence="8">
    <location>
        <begin position="403"/>
        <end position="422"/>
    </location>
</feature>
<dbReference type="GO" id="GO:0022857">
    <property type="term" value="F:transmembrane transporter activity"/>
    <property type="evidence" value="ECO:0007669"/>
    <property type="project" value="InterPro"/>
</dbReference>
<feature type="transmembrane region" description="Helical" evidence="8">
    <location>
        <begin position="274"/>
        <end position="295"/>
    </location>
</feature>
<dbReference type="GO" id="GO:0016020">
    <property type="term" value="C:membrane"/>
    <property type="evidence" value="ECO:0007669"/>
    <property type="project" value="UniProtKB-SubCell"/>
</dbReference>
<evidence type="ECO:0000256" key="6">
    <source>
        <dbReference type="ARBA" id="ARBA00023136"/>
    </source>
</evidence>
<dbReference type="Gene3D" id="1.20.1250.20">
    <property type="entry name" value="MFS general substrate transporter like domains"/>
    <property type="match status" value="1"/>
</dbReference>
<dbReference type="AlphaFoldDB" id="A0A5D0J0Z7"/>
<dbReference type="Pfam" id="PF00083">
    <property type="entry name" value="Sugar_tr"/>
    <property type="match status" value="1"/>
</dbReference>
<comment type="similarity">
    <text evidence="2 7">Belongs to the major facilitator superfamily. Sugar transporter (TC 2.A.1.1) family.</text>
</comment>
<feature type="transmembrane region" description="Helical" evidence="8">
    <location>
        <begin position="112"/>
        <end position="133"/>
    </location>
</feature>